<proteinExistence type="predicted"/>
<dbReference type="InterPro" id="IPR003439">
    <property type="entry name" value="ABC_transporter-like_ATP-bd"/>
</dbReference>
<keyword evidence="5" id="KW-0547">Nucleotide-binding</keyword>
<feature type="domain" description="ABC transporter" evidence="9">
    <location>
        <begin position="9"/>
        <end position="254"/>
    </location>
</feature>
<dbReference type="GO" id="GO:0016887">
    <property type="term" value="F:ATP hydrolysis activity"/>
    <property type="evidence" value="ECO:0007669"/>
    <property type="project" value="InterPro"/>
</dbReference>
<keyword evidence="3" id="KW-1003">Cell membrane</keyword>
<name>A0A157T0S3_SACSO</name>
<evidence type="ECO:0000313" key="10">
    <source>
        <dbReference type="EMBL" id="SAI84925.1"/>
    </source>
</evidence>
<keyword evidence="6" id="KW-0067">ATP-binding</keyword>
<evidence type="ECO:0000256" key="5">
    <source>
        <dbReference type="ARBA" id="ARBA00022741"/>
    </source>
</evidence>
<dbReference type="InterPro" id="IPR027417">
    <property type="entry name" value="P-loop_NTPase"/>
</dbReference>
<keyword evidence="4" id="KW-0997">Cell inner membrane</keyword>
<keyword evidence="7" id="KW-1278">Translocase</keyword>
<keyword evidence="2" id="KW-0813">Transport</keyword>
<sequence>MRDRMLLEVRNLKVYFYTKRGIVKAVDGVNLYLDKGEIVGLAGESGSGKSTIGYAIMRLVPFPGKIESGEILFKGENILKLDEEAFRKNYRWKKIAMVFQGSMSGFTPVFKIKDQIIEVLRIHGWNGDYEERIKELFKMVNMDPQLAEKYPHELSGGQKQRAFIAMALALNPEVLIADEPTTALDVMVQEHILNLLKKLRKELNLSIIFITHDLALLSEISDRDYTLYAGKVMESGPSEVIFKKPRHPYTSLLIESIATLDKDIIKGIPGAMPDLSSPPLGCRFNTRCPFARDICFKEEPKMKTFSDGDEVACWLY</sequence>
<dbReference type="CDD" id="cd03257">
    <property type="entry name" value="ABC_NikE_OppD_transporters"/>
    <property type="match status" value="1"/>
</dbReference>
<evidence type="ECO:0000256" key="8">
    <source>
        <dbReference type="ARBA" id="ARBA00023136"/>
    </source>
</evidence>
<dbReference type="InterPro" id="IPR003593">
    <property type="entry name" value="AAA+_ATPase"/>
</dbReference>
<evidence type="ECO:0000313" key="11">
    <source>
        <dbReference type="Proteomes" id="UP000076770"/>
    </source>
</evidence>
<dbReference type="PATRIC" id="fig|2287.9.peg.1398"/>
<accession>A0A157T0S3</accession>
<dbReference type="InterPro" id="IPR017871">
    <property type="entry name" value="ABC_transporter-like_CS"/>
</dbReference>
<dbReference type="EMBL" id="LT549890">
    <property type="protein sequence ID" value="SAI84925.1"/>
    <property type="molecule type" value="Genomic_DNA"/>
</dbReference>
<dbReference type="PROSITE" id="PS50893">
    <property type="entry name" value="ABC_TRANSPORTER_2"/>
    <property type="match status" value="1"/>
</dbReference>
<dbReference type="InterPro" id="IPR050388">
    <property type="entry name" value="ABC_Ni/Peptide_Import"/>
</dbReference>
<gene>
    <name evidence="10" type="ORF">SSOP1_1371</name>
</gene>
<protein>
    <submittedName>
        <fullName evidence="10">Peptide ABC transporter ATPase</fullName>
    </submittedName>
</protein>
<keyword evidence="8" id="KW-0472">Membrane</keyword>
<reference evidence="11" key="1">
    <citation type="submission" date="2016-04" db="EMBL/GenBank/DDBJ databases">
        <authorList>
            <person name="Shah S.A."/>
            <person name="Garrett R.A."/>
        </authorList>
    </citation>
    <scope>NUCLEOTIDE SEQUENCE [LARGE SCALE GENOMIC DNA]</scope>
    <source>
        <strain evidence="11">ATCC 35091 / DSM 1616 / JCM 8930 / NBRC 15331 / P1</strain>
    </source>
</reference>
<dbReference type="AlphaFoldDB" id="A0A157T0S3"/>
<dbReference type="InterPro" id="IPR013563">
    <property type="entry name" value="Oligopep_ABC_C"/>
</dbReference>
<dbReference type="Gene3D" id="3.40.50.300">
    <property type="entry name" value="P-loop containing nucleotide triphosphate hydrolases"/>
    <property type="match status" value="1"/>
</dbReference>
<dbReference type="Pfam" id="PF00005">
    <property type="entry name" value="ABC_tran"/>
    <property type="match status" value="1"/>
</dbReference>
<evidence type="ECO:0000256" key="6">
    <source>
        <dbReference type="ARBA" id="ARBA00022840"/>
    </source>
</evidence>
<dbReference type="SMART" id="SM00382">
    <property type="entry name" value="AAA"/>
    <property type="match status" value="1"/>
</dbReference>
<dbReference type="Proteomes" id="UP000076770">
    <property type="component" value="Chromosome i"/>
</dbReference>
<evidence type="ECO:0000256" key="3">
    <source>
        <dbReference type="ARBA" id="ARBA00022475"/>
    </source>
</evidence>
<dbReference type="PROSITE" id="PS00211">
    <property type="entry name" value="ABC_TRANSPORTER_1"/>
    <property type="match status" value="1"/>
</dbReference>
<dbReference type="GO" id="GO:0005524">
    <property type="term" value="F:ATP binding"/>
    <property type="evidence" value="ECO:0007669"/>
    <property type="project" value="UniProtKB-KW"/>
</dbReference>
<dbReference type="NCBIfam" id="TIGR01727">
    <property type="entry name" value="oligo_HPY"/>
    <property type="match status" value="1"/>
</dbReference>
<evidence type="ECO:0000256" key="1">
    <source>
        <dbReference type="ARBA" id="ARBA00004202"/>
    </source>
</evidence>
<evidence type="ECO:0000256" key="2">
    <source>
        <dbReference type="ARBA" id="ARBA00022448"/>
    </source>
</evidence>
<comment type="subcellular location">
    <subcellularLocation>
        <location evidence="1">Cell membrane</location>
        <topology evidence="1">Peripheral membrane protein</topology>
    </subcellularLocation>
</comment>
<dbReference type="FunFam" id="3.40.50.300:FF:000016">
    <property type="entry name" value="Oligopeptide ABC transporter ATP-binding component"/>
    <property type="match status" value="1"/>
</dbReference>
<dbReference type="GO" id="GO:0005886">
    <property type="term" value="C:plasma membrane"/>
    <property type="evidence" value="ECO:0007669"/>
    <property type="project" value="UniProtKB-SubCell"/>
</dbReference>
<evidence type="ECO:0000256" key="4">
    <source>
        <dbReference type="ARBA" id="ARBA00022519"/>
    </source>
</evidence>
<dbReference type="GO" id="GO:0015833">
    <property type="term" value="P:peptide transport"/>
    <property type="evidence" value="ECO:0007669"/>
    <property type="project" value="InterPro"/>
</dbReference>
<dbReference type="PANTHER" id="PTHR43297">
    <property type="entry name" value="OLIGOPEPTIDE TRANSPORT ATP-BINDING PROTEIN APPD"/>
    <property type="match status" value="1"/>
</dbReference>
<organism evidence="10 11">
    <name type="scientific">Saccharolobus solfataricus</name>
    <name type="common">Sulfolobus solfataricus</name>
    <dbReference type="NCBI Taxonomy" id="2287"/>
    <lineage>
        <taxon>Archaea</taxon>
        <taxon>Thermoproteota</taxon>
        <taxon>Thermoprotei</taxon>
        <taxon>Sulfolobales</taxon>
        <taxon>Sulfolobaceae</taxon>
        <taxon>Saccharolobus</taxon>
    </lineage>
</organism>
<dbReference type="SUPFAM" id="SSF52540">
    <property type="entry name" value="P-loop containing nucleoside triphosphate hydrolases"/>
    <property type="match status" value="1"/>
</dbReference>
<evidence type="ECO:0000259" key="9">
    <source>
        <dbReference type="PROSITE" id="PS50893"/>
    </source>
</evidence>
<dbReference type="Pfam" id="PF08352">
    <property type="entry name" value="oligo_HPY"/>
    <property type="match status" value="1"/>
</dbReference>
<dbReference type="PANTHER" id="PTHR43297:SF14">
    <property type="entry name" value="ATPASE AAA-TYPE CORE DOMAIN-CONTAINING PROTEIN"/>
    <property type="match status" value="1"/>
</dbReference>
<evidence type="ECO:0000256" key="7">
    <source>
        <dbReference type="ARBA" id="ARBA00022967"/>
    </source>
</evidence>